<organism evidence="4 5">
    <name type="scientific">Aphis glycines</name>
    <name type="common">Soybean aphid</name>
    <dbReference type="NCBI Taxonomy" id="307491"/>
    <lineage>
        <taxon>Eukaryota</taxon>
        <taxon>Metazoa</taxon>
        <taxon>Ecdysozoa</taxon>
        <taxon>Arthropoda</taxon>
        <taxon>Hexapoda</taxon>
        <taxon>Insecta</taxon>
        <taxon>Pterygota</taxon>
        <taxon>Neoptera</taxon>
        <taxon>Paraneoptera</taxon>
        <taxon>Hemiptera</taxon>
        <taxon>Sternorrhyncha</taxon>
        <taxon>Aphidomorpha</taxon>
        <taxon>Aphidoidea</taxon>
        <taxon>Aphididae</taxon>
        <taxon>Aphidini</taxon>
        <taxon>Aphis</taxon>
        <taxon>Aphis</taxon>
    </lineage>
</organism>
<dbReference type="GO" id="GO:0030488">
    <property type="term" value="P:tRNA methylation"/>
    <property type="evidence" value="ECO:0007669"/>
    <property type="project" value="TreeGrafter"/>
</dbReference>
<dbReference type="GO" id="GO:0005737">
    <property type="term" value="C:cytoplasm"/>
    <property type="evidence" value="ECO:0007669"/>
    <property type="project" value="TreeGrafter"/>
</dbReference>
<keyword evidence="2" id="KW-0808">Transferase</keyword>
<protein>
    <recommendedName>
        <fullName evidence="3">Methyltransferase type 11 domain-containing protein</fullName>
    </recommendedName>
</protein>
<dbReference type="CDD" id="cd02440">
    <property type="entry name" value="AdoMet_MTases"/>
    <property type="match status" value="1"/>
</dbReference>
<evidence type="ECO:0000313" key="5">
    <source>
        <dbReference type="Proteomes" id="UP000475862"/>
    </source>
</evidence>
<dbReference type="GO" id="GO:0106335">
    <property type="term" value="F:tRNA (5-carboxymethyluridine(34)-5-O)-methyltransferase activity"/>
    <property type="evidence" value="ECO:0007669"/>
    <property type="project" value="TreeGrafter"/>
</dbReference>
<name>A0A6G0TVM8_APHGL</name>
<dbReference type="EMBL" id="VYZN01000014">
    <property type="protein sequence ID" value="KAE9539664.1"/>
    <property type="molecule type" value="Genomic_DNA"/>
</dbReference>
<dbReference type="Pfam" id="PF08241">
    <property type="entry name" value="Methyltransf_11"/>
    <property type="match status" value="1"/>
</dbReference>
<comment type="caution">
    <text evidence="4">The sequence shown here is derived from an EMBL/GenBank/DDBJ whole genome shotgun (WGS) entry which is preliminary data.</text>
</comment>
<dbReference type="AlphaFoldDB" id="A0A6G0TVM8"/>
<dbReference type="SUPFAM" id="SSF53335">
    <property type="entry name" value="S-adenosyl-L-methionine-dependent methyltransferases"/>
    <property type="match status" value="1"/>
</dbReference>
<keyword evidence="1" id="KW-0489">Methyltransferase</keyword>
<gene>
    <name evidence="4" type="ORF">AGLY_004916</name>
</gene>
<evidence type="ECO:0000256" key="2">
    <source>
        <dbReference type="ARBA" id="ARBA00022679"/>
    </source>
</evidence>
<dbReference type="OrthoDB" id="271595at2759"/>
<reference evidence="4 5" key="1">
    <citation type="submission" date="2019-08" db="EMBL/GenBank/DDBJ databases">
        <title>The genome of the soybean aphid Biotype 1, its phylome, world population structure and adaptation to the North American continent.</title>
        <authorList>
            <person name="Giordano R."/>
            <person name="Donthu R.K."/>
            <person name="Hernandez A.G."/>
            <person name="Wright C.L."/>
            <person name="Zimin A.V."/>
        </authorList>
    </citation>
    <scope>NUCLEOTIDE SEQUENCE [LARGE SCALE GENOMIC DNA]</scope>
    <source>
        <tissue evidence="4">Whole aphids</tissue>
    </source>
</reference>
<evidence type="ECO:0000313" key="4">
    <source>
        <dbReference type="EMBL" id="KAE9539664.1"/>
    </source>
</evidence>
<dbReference type="InterPro" id="IPR013216">
    <property type="entry name" value="Methyltransf_11"/>
</dbReference>
<keyword evidence="5" id="KW-1185">Reference proteome</keyword>
<accession>A0A6G0TVM8</accession>
<feature type="domain" description="Methyltransferase type 11" evidence="3">
    <location>
        <begin position="59"/>
        <end position="148"/>
    </location>
</feature>
<dbReference type="GO" id="GO:0000049">
    <property type="term" value="F:tRNA binding"/>
    <property type="evidence" value="ECO:0007669"/>
    <property type="project" value="TreeGrafter"/>
</dbReference>
<evidence type="ECO:0000256" key="1">
    <source>
        <dbReference type="ARBA" id="ARBA00022603"/>
    </source>
</evidence>
<dbReference type="GO" id="GO:0008757">
    <property type="term" value="F:S-adenosylmethionine-dependent methyltransferase activity"/>
    <property type="evidence" value="ECO:0007669"/>
    <property type="project" value="InterPro"/>
</dbReference>
<dbReference type="PANTHER" id="PTHR13069:SF21">
    <property type="entry name" value="ALKYLATED DNA REPAIR PROTEIN ALKB HOMOLOG 8"/>
    <property type="match status" value="1"/>
</dbReference>
<dbReference type="InterPro" id="IPR051422">
    <property type="entry name" value="AlkB_tRNA_MeTrf/Diox"/>
</dbReference>
<sequence>MQITNDIMSLNEKNASTLESQHVHDVYENIASHFSDTRQKPWPNVVKFLNKSRPGAIVLDVGCGNAKYFTNTTDIYQLGCDRSTQLAQICKNRNHQVFNCDCLQLPIRSNCVDLCISIAVLHHLATSDRRLKALKEINRVLAVGGQALVYVWAKEQCRNQNLSTYLKQSKVNNKHKPESLVESTKEFCVESIDVNLPIHTNRSNFIHNDLLVPWKLNQKKEQEKESETHLRYYHVFEECELKLLCEQIHDCKVIDYYYDQGNWCVIFEKIKI</sequence>
<dbReference type="GO" id="GO:0005634">
    <property type="term" value="C:nucleus"/>
    <property type="evidence" value="ECO:0007669"/>
    <property type="project" value="TreeGrafter"/>
</dbReference>
<proteinExistence type="predicted"/>
<dbReference type="InterPro" id="IPR029063">
    <property type="entry name" value="SAM-dependent_MTases_sf"/>
</dbReference>
<dbReference type="GO" id="GO:0002098">
    <property type="term" value="P:tRNA wobble uridine modification"/>
    <property type="evidence" value="ECO:0007669"/>
    <property type="project" value="TreeGrafter"/>
</dbReference>
<dbReference type="Proteomes" id="UP000475862">
    <property type="component" value="Unassembled WGS sequence"/>
</dbReference>
<evidence type="ECO:0000259" key="3">
    <source>
        <dbReference type="Pfam" id="PF08241"/>
    </source>
</evidence>
<dbReference type="PANTHER" id="PTHR13069">
    <property type="entry name" value="ALKYLATED DNA REPAIR PROTEIN ALKB HOMOLOG 8"/>
    <property type="match status" value="1"/>
</dbReference>
<dbReference type="Gene3D" id="3.40.50.150">
    <property type="entry name" value="Vaccinia Virus protein VP39"/>
    <property type="match status" value="1"/>
</dbReference>